<evidence type="ECO:0000256" key="2">
    <source>
        <dbReference type="SAM" id="SignalP"/>
    </source>
</evidence>
<name>A0ABR1DIH1_NECAM</name>
<keyword evidence="5" id="KW-1185">Reference proteome</keyword>
<feature type="chain" id="PRO_5045953170" description="ShKT domain-containing protein" evidence="2">
    <location>
        <begin position="23"/>
        <end position="125"/>
    </location>
</feature>
<dbReference type="EMBL" id="JAVFWL010000004">
    <property type="protein sequence ID" value="KAK6750100.1"/>
    <property type="molecule type" value="Genomic_DNA"/>
</dbReference>
<feature type="signal peptide" evidence="2">
    <location>
        <begin position="1"/>
        <end position="22"/>
    </location>
</feature>
<evidence type="ECO:0000313" key="5">
    <source>
        <dbReference type="Proteomes" id="UP001303046"/>
    </source>
</evidence>
<evidence type="ECO:0000259" key="3">
    <source>
        <dbReference type="PROSITE" id="PS51670"/>
    </source>
</evidence>
<dbReference type="Pfam" id="PF01549">
    <property type="entry name" value="ShK"/>
    <property type="match status" value="2"/>
</dbReference>
<dbReference type="InterPro" id="IPR003582">
    <property type="entry name" value="ShKT_dom"/>
</dbReference>
<dbReference type="PANTHER" id="PTHR21724">
    <property type="entry name" value="SHKT DOMAIN-CONTAINING PROTEIN"/>
    <property type="match status" value="1"/>
</dbReference>
<evidence type="ECO:0000313" key="4">
    <source>
        <dbReference type="EMBL" id="KAK6750100.1"/>
    </source>
</evidence>
<keyword evidence="2" id="KW-0732">Signal</keyword>
<dbReference type="PROSITE" id="PS51670">
    <property type="entry name" value="SHKT"/>
    <property type="match status" value="2"/>
</dbReference>
<reference evidence="4 5" key="1">
    <citation type="submission" date="2023-08" db="EMBL/GenBank/DDBJ databases">
        <title>A Necator americanus chromosomal reference genome.</title>
        <authorList>
            <person name="Ilik V."/>
            <person name="Petrzelkova K.J."/>
            <person name="Pardy F."/>
            <person name="Fuh T."/>
            <person name="Niatou-Singa F.S."/>
            <person name="Gouil Q."/>
            <person name="Baker L."/>
            <person name="Ritchie M.E."/>
            <person name="Jex A.R."/>
            <person name="Gazzola D."/>
            <person name="Li H."/>
            <person name="Toshio Fujiwara R."/>
            <person name="Zhan B."/>
            <person name="Aroian R.V."/>
            <person name="Pafco B."/>
            <person name="Schwarz E.M."/>
        </authorList>
    </citation>
    <scope>NUCLEOTIDE SEQUENCE [LARGE SCALE GENOMIC DNA]</scope>
    <source>
        <strain evidence="4 5">Aroian</strain>
        <tissue evidence="4">Whole animal</tissue>
    </source>
</reference>
<sequence>MTPVPPYFFIVVVCLEIGRVQLLTTSTTAKTSTSASVSTSTVSAVCQDDPTVNCTKYKPQCSDFHYNDLMNKYCPKTCDKCEPATTCQDAADHCEAWNANGFCNSTYSSTEQKKAYCEKTCGFCS</sequence>
<dbReference type="Gene3D" id="1.10.10.1940">
    <property type="match status" value="2"/>
</dbReference>
<dbReference type="Proteomes" id="UP001303046">
    <property type="component" value="Unassembled WGS sequence"/>
</dbReference>
<gene>
    <name evidence="4" type="primary">Necator_chrIV.g15517</name>
    <name evidence="4" type="ORF">RB195_002222</name>
</gene>
<comment type="caution">
    <text evidence="1">Lacks conserved residue(s) required for the propagation of feature annotation.</text>
</comment>
<evidence type="ECO:0000256" key="1">
    <source>
        <dbReference type="PROSITE-ProRule" id="PRU01005"/>
    </source>
</evidence>
<feature type="domain" description="ShKT" evidence="3">
    <location>
        <begin position="87"/>
        <end position="124"/>
    </location>
</feature>
<dbReference type="PANTHER" id="PTHR21724:SF109">
    <property type="entry name" value="SHKT DOMAIN-CONTAINING PROTEIN"/>
    <property type="match status" value="1"/>
</dbReference>
<dbReference type="SMART" id="SM00254">
    <property type="entry name" value="ShKT"/>
    <property type="match status" value="2"/>
</dbReference>
<accession>A0ABR1DIH1</accession>
<proteinExistence type="predicted"/>
<organism evidence="4 5">
    <name type="scientific">Necator americanus</name>
    <name type="common">Human hookworm</name>
    <dbReference type="NCBI Taxonomy" id="51031"/>
    <lineage>
        <taxon>Eukaryota</taxon>
        <taxon>Metazoa</taxon>
        <taxon>Ecdysozoa</taxon>
        <taxon>Nematoda</taxon>
        <taxon>Chromadorea</taxon>
        <taxon>Rhabditida</taxon>
        <taxon>Rhabditina</taxon>
        <taxon>Rhabditomorpha</taxon>
        <taxon>Strongyloidea</taxon>
        <taxon>Ancylostomatidae</taxon>
        <taxon>Bunostominae</taxon>
        <taxon>Necator</taxon>
    </lineage>
</organism>
<protein>
    <recommendedName>
        <fullName evidence="3">ShKT domain-containing protein</fullName>
    </recommendedName>
</protein>
<feature type="domain" description="ShKT" evidence="3">
    <location>
        <begin position="46"/>
        <end position="81"/>
    </location>
</feature>
<comment type="caution">
    <text evidence="4">The sequence shown here is derived from an EMBL/GenBank/DDBJ whole genome shotgun (WGS) entry which is preliminary data.</text>
</comment>